<sequence length="417" mass="46029">MKHSGFDVKKFNDMIRYYGEANYPFDLPSVDCYETFVSQYQPTSKDDLRAMSQALISAGHLTGCYVVATSGSTEAPVIMGSKILHGATEDSYPYQARMLLEEHIFSATDVAANLLTPGCFGQNYEGMCRVLEAIGATILPVGKMETMDDPKTLLSLLSTFECNTIVGSPTVLIQLAHLCLSEGVNLPIRKAVFMGEALPVSKRRFLGSIWPGLRILSVYGASELGFIGVNTPELPEREHIVLSKWFFFEIDADGSLLVTDLKCPMLPIIRYRIGDRARLVTHEVGPRLVLDGRCDRNFSLGGKRVNIAEILEVMKSQDQAVDDLQITLSTDTDGRDIIKVACSSIAAVDETRCREAVSEIPAIKVAVSRRICAVEVTGEHARFQNARGKIPILRDIRESYRETHMDRVGGAQNDCNP</sequence>
<gene>
    <name evidence="2" type="ORF">BXY66_0328</name>
</gene>
<evidence type="ECO:0000313" key="3">
    <source>
        <dbReference type="Proteomes" id="UP000295673"/>
    </source>
</evidence>
<dbReference type="Proteomes" id="UP000295673">
    <property type="component" value="Unassembled WGS sequence"/>
</dbReference>
<feature type="domain" description="AMP-dependent synthetase/ligase" evidence="1">
    <location>
        <begin position="133"/>
        <end position="235"/>
    </location>
</feature>
<evidence type="ECO:0000259" key="1">
    <source>
        <dbReference type="Pfam" id="PF00501"/>
    </source>
</evidence>
<dbReference type="InterPro" id="IPR000873">
    <property type="entry name" value="AMP-dep_synth/lig_dom"/>
</dbReference>
<proteinExistence type="predicted"/>
<dbReference type="InterPro" id="IPR042099">
    <property type="entry name" value="ANL_N_sf"/>
</dbReference>
<dbReference type="EMBL" id="SMGR01000001">
    <property type="protein sequence ID" value="TCL08293.1"/>
    <property type="molecule type" value="Genomic_DNA"/>
</dbReference>
<dbReference type="AlphaFoldDB" id="A0A4R1NNX1"/>
<dbReference type="PANTHER" id="PTHR43845">
    <property type="entry name" value="BLR5969 PROTEIN"/>
    <property type="match status" value="1"/>
</dbReference>
<protein>
    <submittedName>
        <fullName evidence="2">Indoleacetate--lysine synthetase</fullName>
    </submittedName>
</protein>
<name>A0A4R1NNX1_9RHOB</name>
<dbReference type="Gene3D" id="3.40.50.12780">
    <property type="entry name" value="N-terminal domain of ligase-like"/>
    <property type="match status" value="1"/>
</dbReference>
<accession>A0A4R1NNX1</accession>
<dbReference type="SUPFAM" id="SSF56801">
    <property type="entry name" value="Acetyl-CoA synthetase-like"/>
    <property type="match status" value="1"/>
</dbReference>
<evidence type="ECO:0000313" key="2">
    <source>
        <dbReference type="EMBL" id="TCL08293.1"/>
    </source>
</evidence>
<reference evidence="2 3" key="1">
    <citation type="submission" date="2019-03" db="EMBL/GenBank/DDBJ databases">
        <title>Genomic Encyclopedia of Archaeal and Bacterial Type Strains, Phase II (KMG-II): from individual species to whole genera.</title>
        <authorList>
            <person name="Goeker M."/>
        </authorList>
    </citation>
    <scope>NUCLEOTIDE SEQUENCE [LARGE SCALE GENOMIC DNA]</scope>
    <source>
        <strain evidence="2 3">DSM 26433</strain>
    </source>
</reference>
<dbReference type="Pfam" id="PF00501">
    <property type="entry name" value="AMP-binding"/>
    <property type="match status" value="1"/>
</dbReference>
<dbReference type="PANTHER" id="PTHR43845:SF1">
    <property type="entry name" value="BLR5969 PROTEIN"/>
    <property type="match status" value="1"/>
</dbReference>
<comment type="caution">
    <text evidence="2">The sequence shown here is derived from an EMBL/GenBank/DDBJ whole genome shotgun (WGS) entry which is preliminary data.</text>
</comment>
<organism evidence="2 3">
    <name type="scientific">Shimia isoporae</name>
    <dbReference type="NCBI Taxonomy" id="647720"/>
    <lineage>
        <taxon>Bacteria</taxon>
        <taxon>Pseudomonadati</taxon>
        <taxon>Pseudomonadota</taxon>
        <taxon>Alphaproteobacteria</taxon>
        <taxon>Rhodobacterales</taxon>
        <taxon>Roseobacteraceae</taxon>
    </lineage>
</organism>
<keyword evidence="3" id="KW-1185">Reference proteome</keyword>
<dbReference type="OrthoDB" id="580775at2"/>